<accession>A0A955RRL7</accession>
<evidence type="ECO:0000313" key="1">
    <source>
        <dbReference type="EMBL" id="MCA9391660.1"/>
    </source>
</evidence>
<dbReference type="AlphaFoldDB" id="A0A955RRL7"/>
<evidence type="ECO:0000313" key="2">
    <source>
        <dbReference type="Proteomes" id="UP000751518"/>
    </source>
</evidence>
<proteinExistence type="predicted"/>
<dbReference type="Proteomes" id="UP000751518">
    <property type="component" value="Unassembled WGS sequence"/>
</dbReference>
<reference evidence="1" key="2">
    <citation type="journal article" date="2021" name="Microbiome">
        <title>Successional dynamics and alternative stable states in a saline activated sludge microbial community over 9 years.</title>
        <authorList>
            <person name="Wang Y."/>
            <person name="Ye J."/>
            <person name="Ju F."/>
            <person name="Liu L."/>
            <person name="Boyd J.A."/>
            <person name="Deng Y."/>
            <person name="Parks D.H."/>
            <person name="Jiang X."/>
            <person name="Yin X."/>
            <person name="Woodcroft B.J."/>
            <person name="Tyson G.W."/>
            <person name="Hugenholtz P."/>
            <person name="Polz M.F."/>
            <person name="Zhang T."/>
        </authorList>
    </citation>
    <scope>NUCLEOTIDE SEQUENCE</scope>
    <source>
        <strain evidence="1">HKST-UBA03</strain>
    </source>
</reference>
<dbReference type="EMBL" id="JAGQKZ010000002">
    <property type="protein sequence ID" value="MCA9391660.1"/>
    <property type="molecule type" value="Genomic_DNA"/>
</dbReference>
<protein>
    <submittedName>
        <fullName evidence="1">Uncharacterized protein</fullName>
    </submittedName>
</protein>
<reference evidence="1" key="1">
    <citation type="submission" date="2020-04" db="EMBL/GenBank/DDBJ databases">
        <authorList>
            <person name="Zhang T."/>
        </authorList>
    </citation>
    <scope>NUCLEOTIDE SEQUENCE</scope>
    <source>
        <strain evidence="1">HKST-UBA03</strain>
    </source>
</reference>
<name>A0A955RRL7_UNCKA</name>
<comment type="caution">
    <text evidence="1">The sequence shown here is derived from an EMBL/GenBank/DDBJ whole genome shotgun (WGS) entry which is preliminary data.</text>
</comment>
<gene>
    <name evidence="1" type="ORF">KC614_00455</name>
</gene>
<sequence>MALNYEPWVEYEQGATQYSLSTERDEFTVLDEMFDDRSETLKFETDDPDAVWEFLSEFGVTPENAINKNTAEILLERQGD</sequence>
<organism evidence="1 2">
    <name type="scientific">candidate division WWE3 bacterium</name>
    <dbReference type="NCBI Taxonomy" id="2053526"/>
    <lineage>
        <taxon>Bacteria</taxon>
        <taxon>Katanobacteria</taxon>
    </lineage>
</organism>